<feature type="transmembrane region" description="Helical" evidence="6">
    <location>
        <begin position="171"/>
        <end position="197"/>
    </location>
</feature>
<keyword evidence="2 6" id="KW-0812">Transmembrane</keyword>
<feature type="region of interest" description="Disordered" evidence="5">
    <location>
        <begin position="321"/>
        <end position="360"/>
    </location>
</feature>
<evidence type="ECO:0000313" key="8">
    <source>
        <dbReference type="Proteomes" id="UP000799538"/>
    </source>
</evidence>
<keyword evidence="4 6" id="KW-0472">Membrane</keyword>
<dbReference type="GO" id="GO:0016020">
    <property type="term" value="C:membrane"/>
    <property type="evidence" value="ECO:0007669"/>
    <property type="project" value="UniProtKB-SubCell"/>
</dbReference>
<dbReference type="FunFam" id="1.20.1540.10:FF:000004">
    <property type="entry name" value="Transmembrane protein 115"/>
    <property type="match status" value="1"/>
</dbReference>
<proteinExistence type="predicted"/>
<keyword evidence="8" id="KW-1185">Reference proteome</keyword>
<dbReference type="GO" id="GO:0006890">
    <property type="term" value="P:retrograde vesicle-mediated transport, Golgi to endoplasmic reticulum"/>
    <property type="evidence" value="ECO:0007669"/>
    <property type="project" value="InterPro"/>
</dbReference>
<gene>
    <name evidence="7" type="ORF">BDZ85DRAFT_275336</name>
</gene>
<organism evidence="7 8">
    <name type="scientific">Elsinoe ampelina</name>
    <dbReference type="NCBI Taxonomy" id="302913"/>
    <lineage>
        <taxon>Eukaryota</taxon>
        <taxon>Fungi</taxon>
        <taxon>Dikarya</taxon>
        <taxon>Ascomycota</taxon>
        <taxon>Pezizomycotina</taxon>
        <taxon>Dothideomycetes</taxon>
        <taxon>Dothideomycetidae</taxon>
        <taxon>Myriangiales</taxon>
        <taxon>Elsinoaceae</taxon>
        <taxon>Elsinoe</taxon>
    </lineage>
</organism>
<feature type="region of interest" description="Disordered" evidence="5">
    <location>
        <begin position="282"/>
        <end position="304"/>
    </location>
</feature>
<evidence type="ECO:0000256" key="6">
    <source>
        <dbReference type="SAM" id="Phobius"/>
    </source>
</evidence>
<dbReference type="Proteomes" id="UP000799538">
    <property type="component" value="Unassembled WGS sequence"/>
</dbReference>
<dbReference type="PANTHER" id="PTHR13377">
    <property type="entry name" value="PLACENTAL PROTEIN 6"/>
    <property type="match status" value="1"/>
</dbReference>
<evidence type="ECO:0000256" key="2">
    <source>
        <dbReference type="ARBA" id="ARBA00022692"/>
    </source>
</evidence>
<dbReference type="EMBL" id="ML992511">
    <property type="protein sequence ID" value="KAF2220942.1"/>
    <property type="molecule type" value="Genomic_DNA"/>
</dbReference>
<dbReference type="AlphaFoldDB" id="A0A6A6G5F8"/>
<evidence type="ECO:0000256" key="3">
    <source>
        <dbReference type="ARBA" id="ARBA00022989"/>
    </source>
</evidence>
<dbReference type="SUPFAM" id="SSF144091">
    <property type="entry name" value="Rhomboid-like"/>
    <property type="match status" value="1"/>
</dbReference>
<evidence type="ECO:0000256" key="5">
    <source>
        <dbReference type="SAM" id="MobiDB-lite"/>
    </source>
</evidence>
<sequence length="360" mass="39352">MPRINIPPLTRGLIVSLLTFSILNTVLRFRYTAPLLQRNPVGVPFLTIVPKESLTSPWVLATAALIEQNLVSLTASGLTLFYGGRYLERAWGSSEYAKFAAFVILIPNMLSFFTYWLWYALSGNEIRAKTTIHGAIALEAAFLVAFKQLVPEHTVSLFKSFIRIRVKHFPAIFVLLNSISGPLLGTDTALFLGWYGFLTSWIYLRFYRVAPSVISTSTGEGSTVKGDASDTFAFSQFFPEPIQVVLAPICDQVYNTLVAVRICTPFSNEAIEAGNEQASARAEGGLPSLMNSRGGRLGGRREEAERRRALALKALDQRLNAAAANRAGQSEERPTLNVPAPAVTPDPPVAPKSEESAAQA</sequence>
<name>A0A6A6G5F8_9PEZI</name>
<dbReference type="Gene3D" id="1.20.1540.10">
    <property type="entry name" value="Rhomboid-like"/>
    <property type="match status" value="1"/>
</dbReference>
<dbReference type="InterPro" id="IPR013861">
    <property type="entry name" value="TMEM115/Pdh1/Rbl19"/>
</dbReference>
<dbReference type="Pfam" id="PF08551">
    <property type="entry name" value="DUF1751"/>
    <property type="match status" value="1"/>
</dbReference>
<feature type="transmembrane region" description="Helical" evidence="6">
    <location>
        <begin position="96"/>
        <end position="118"/>
    </location>
</feature>
<reference evidence="8" key="1">
    <citation type="journal article" date="2020" name="Stud. Mycol.">
        <title>101 Dothideomycetes genomes: A test case for predicting lifestyles and emergence of pathogens.</title>
        <authorList>
            <person name="Haridas S."/>
            <person name="Albert R."/>
            <person name="Binder M."/>
            <person name="Bloem J."/>
            <person name="LaButti K."/>
            <person name="Salamov A."/>
            <person name="Andreopoulos B."/>
            <person name="Baker S."/>
            <person name="Barry K."/>
            <person name="Bills G."/>
            <person name="Bluhm B."/>
            <person name="Cannon C."/>
            <person name="Castanera R."/>
            <person name="Culley D."/>
            <person name="Daum C."/>
            <person name="Ezra D."/>
            <person name="Gonzalez J."/>
            <person name="Henrissat B."/>
            <person name="Kuo A."/>
            <person name="Liang C."/>
            <person name="Lipzen A."/>
            <person name="Lutzoni F."/>
            <person name="Magnuson J."/>
            <person name="Mondo S."/>
            <person name="Nolan M."/>
            <person name="Ohm R."/>
            <person name="Pangilinan J."/>
            <person name="Park H.-J."/>
            <person name="Ramirez L."/>
            <person name="Alfaro M."/>
            <person name="Sun H."/>
            <person name="Tritt A."/>
            <person name="Yoshinaga Y."/>
            <person name="Zwiers L.-H."/>
            <person name="Turgeon B."/>
            <person name="Goodwin S."/>
            <person name="Spatafora J."/>
            <person name="Crous P."/>
            <person name="Grigoriev I."/>
        </authorList>
    </citation>
    <scope>NUCLEOTIDE SEQUENCE [LARGE SCALE GENOMIC DNA]</scope>
    <source>
        <strain evidence="8">CECT 20119</strain>
    </source>
</reference>
<dbReference type="InterPro" id="IPR035952">
    <property type="entry name" value="Rhomboid-like_sf"/>
</dbReference>
<evidence type="ECO:0000313" key="7">
    <source>
        <dbReference type="EMBL" id="KAF2220942.1"/>
    </source>
</evidence>
<dbReference type="SMART" id="SM01160">
    <property type="entry name" value="DUF1751"/>
    <property type="match status" value="1"/>
</dbReference>
<dbReference type="OrthoDB" id="73612at2759"/>
<accession>A0A6A6G5F8</accession>
<dbReference type="PANTHER" id="PTHR13377:SF3">
    <property type="entry name" value="TRANSMEMBRANE PROTEIN 115"/>
    <property type="match status" value="1"/>
</dbReference>
<keyword evidence="3 6" id="KW-1133">Transmembrane helix</keyword>
<evidence type="ECO:0000256" key="1">
    <source>
        <dbReference type="ARBA" id="ARBA00004141"/>
    </source>
</evidence>
<comment type="subcellular location">
    <subcellularLocation>
        <location evidence="1">Membrane</location>
        <topology evidence="1">Multi-pass membrane protein</topology>
    </subcellularLocation>
</comment>
<protein>
    <submittedName>
        <fullName evidence="7">Eukaryotic integral membrane protein-domain-containing protein</fullName>
    </submittedName>
</protein>
<dbReference type="GO" id="GO:0005794">
    <property type="term" value="C:Golgi apparatus"/>
    <property type="evidence" value="ECO:0007669"/>
    <property type="project" value="TreeGrafter"/>
</dbReference>
<evidence type="ECO:0000256" key="4">
    <source>
        <dbReference type="ARBA" id="ARBA00023136"/>
    </source>
</evidence>